<dbReference type="HOGENOM" id="CLU_564573_0_0_9"/>
<gene>
    <name evidence="3" type="ordered locus">Adeg_0719</name>
</gene>
<proteinExistence type="predicted"/>
<keyword evidence="4" id="KW-1185">Reference proteome</keyword>
<organism evidence="3 4">
    <name type="scientific">Ammonifex degensii (strain DSM 10501 / KC4)</name>
    <dbReference type="NCBI Taxonomy" id="429009"/>
    <lineage>
        <taxon>Bacteria</taxon>
        <taxon>Bacillati</taxon>
        <taxon>Bacillota</taxon>
        <taxon>Clostridia</taxon>
        <taxon>Thermoanaerobacterales</taxon>
        <taxon>Thermoanaerobacteraceae</taxon>
        <taxon>Ammonifex</taxon>
    </lineage>
</organism>
<dbReference type="Gene3D" id="1.10.10.2830">
    <property type="match status" value="1"/>
</dbReference>
<dbReference type="Gene3D" id="3.90.1530.10">
    <property type="entry name" value="Conserved hypothetical protein from pyrococcus furiosus pfu- 392566-001, ParB domain"/>
    <property type="match status" value="1"/>
</dbReference>
<dbReference type="eggNOG" id="COG3206">
    <property type="taxonomic scope" value="Bacteria"/>
</dbReference>
<dbReference type="Pfam" id="PF02195">
    <property type="entry name" value="ParB_N"/>
    <property type="match status" value="1"/>
</dbReference>
<name>C9RC89_AMMDK</name>
<dbReference type="AlphaFoldDB" id="C9RC89"/>
<dbReference type="PANTHER" id="PTHR33375:SF1">
    <property type="entry name" value="CHROMOSOME-PARTITIONING PROTEIN PARB-RELATED"/>
    <property type="match status" value="1"/>
</dbReference>
<dbReference type="SUPFAM" id="SSF110849">
    <property type="entry name" value="ParB/Sulfiredoxin"/>
    <property type="match status" value="1"/>
</dbReference>
<dbReference type="InterPro" id="IPR050336">
    <property type="entry name" value="Chromosome_partition/occlusion"/>
</dbReference>
<dbReference type="GO" id="GO:0007059">
    <property type="term" value="P:chromosome segregation"/>
    <property type="evidence" value="ECO:0007669"/>
    <property type="project" value="TreeGrafter"/>
</dbReference>
<dbReference type="EMBL" id="CP001785">
    <property type="protein sequence ID" value="ACX51866.1"/>
    <property type="molecule type" value="Genomic_DNA"/>
</dbReference>
<dbReference type="InterPro" id="IPR036086">
    <property type="entry name" value="ParB/Sulfiredoxin_sf"/>
</dbReference>
<evidence type="ECO:0000259" key="2">
    <source>
        <dbReference type="SMART" id="SM00470"/>
    </source>
</evidence>
<protein>
    <submittedName>
        <fullName evidence="3">ParB domain protein nuclease</fullName>
    </submittedName>
</protein>
<dbReference type="SUPFAM" id="SSF109709">
    <property type="entry name" value="KorB DNA-binding domain-like"/>
    <property type="match status" value="1"/>
</dbReference>
<accession>C9RC89</accession>
<evidence type="ECO:0000313" key="3">
    <source>
        <dbReference type="EMBL" id="ACX51866.1"/>
    </source>
</evidence>
<feature type="coiled-coil region" evidence="1">
    <location>
        <begin position="235"/>
        <end position="376"/>
    </location>
</feature>
<dbReference type="InterPro" id="IPR003115">
    <property type="entry name" value="ParB_N"/>
</dbReference>
<feature type="coiled-coil region" evidence="1">
    <location>
        <begin position="412"/>
        <end position="446"/>
    </location>
</feature>
<dbReference type="SMART" id="SM00470">
    <property type="entry name" value="ParB"/>
    <property type="match status" value="1"/>
</dbReference>
<reference evidence="3 4" key="1">
    <citation type="submission" date="2009-10" db="EMBL/GenBank/DDBJ databases">
        <title>Complete sequence of chromosome of Ammonifex degensii KC4.</title>
        <authorList>
            <consortium name="US DOE Joint Genome Institute"/>
            <person name="Kerfeld C."/>
            <person name="Goodner B."/>
            <person name="Huber H."/>
            <person name="Stetter K."/>
            <person name="Lucas S."/>
            <person name="Copeland A."/>
            <person name="Lapidus A."/>
            <person name="Glavina del Rio T."/>
            <person name="Dalin E."/>
            <person name="Tice H."/>
            <person name="Bruce D."/>
            <person name="Goodwin L."/>
            <person name="Pitluck S."/>
            <person name="Saunders E."/>
            <person name="Brettin T."/>
            <person name="Detter J.C."/>
            <person name="Han C."/>
            <person name="Larimer F."/>
            <person name="Land M."/>
            <person name="Hauser L."/>
            <person name="Kyrpides N."/>
            <person name="Ovchinnikova G."/>
            <person name="Richardson P."/>
        </authorList>
    </citation>
    <scope>NUCLEOTIDE SEQUENCE [LARGE SCALE GENOMIC DNA]</scope>
    <source>
        <strain evidence="4">DSM 10501 / KC4</strain>
    </source>
</reference>
<feature type="domain" description="ParB-like N-terminal" evidence="2">
    <location>
        <begin position="34"/>
        <end position="125"/>
    </location>
</feature>
<dbReference type="GO" id="GO:0045881">
    <property type="term" value="P:positive regulation of sporulation resulting in formation of a cellular spore"/>
    <property type="evidence" value="ECO:0007669"/>
    <property type="project" value="TreeGrafter"/>
</dbReference>
<sequence>MRGHARDPSAPASSPGLCFSLKQFCSVEVVFVVTMVPVDLLKPHSKNTEFFPDPLPDTIRREMLEDIRENGITTPLILARDYTILAGHQRWEIARELGLSHVPAIIKDIDPDSPEAVTLLIKDNLLRRQLNDMQVARLIRVLKEQYGVKCGRPDKGRIGTEKQEIISQFSRLVGVTERRVNQLDKLNDLIPELQSLVASGKLGSTAAYFLAFLPPEEQRQLLGVLGETGMGDLSVKQAQELRKELEAERRKKEDLLRLVASLEEEKNRVLREAQQKEKKAKETELRLRELEKQLASLRERLRQAQDNAVTQVVEKVVYKTDPELEKKLKEQEKALKAREEELKALKEKLERAKLKRAELEKQVEDLGNALAARSEAKLPISDLNRFRIAVREAARTISERVADVKVCFAPSVQNHREALDLLEKLVAHLEGELGELRELLGRARRTGKVIDLGTHKAH</sequence>
<dbReference type="Proteomes" id="UP000002620">
    <property type="component" value="Chromosome"/>
</dbReference>
<dbReference type="STRING" id="429009.Adeg_0719"/>
<dbReference type="KEGG" id="adg:Adeg_0719"/>
<dbReference type="GO" id="GO:0005694">
    <property type="term" value="C:chromosome"/>
    <property type="evidence" value="ECO:0007669"/>
    <property type="project" value="TreeGrafter"/>
</dbReference>
<dbReference type="CDD" id="cd16404">
    <property type="entry name" value="pNOB8_ParB_N_like"/>
    <property type="match status" value="1"/>
</dbReference>
<keyword evidence="1" id="KW-0175">Coiled coil</keyword>
<dbReference type="eggNOG" id="COG1475">
    <property type="taxonomic scope" value="Bacteria"/>
</dbReference>
<dbReference type="PANTHER" id="PTHR33375">
    <property type="entry name" value="CHROMOSOME-PARTITIONING PROTEIN PARB-RELATED"/>
    <property type="match status" value="1"/>
</dbReference>
<evidence type="ECO:0000256" key="1">
    <source>
        <dbReference type="SAM" id="Coils"/>
    </source>
</evidence>
<evidence type="ECO:0000313" key="4">
    <source>
        <dbReference type="Proteomes" id="UP000002620"/>
    </source>
</evidence>